<proteinExistence type="predicted"/>
<feature type="compositionally biased region" description="Basic and acidic residues" evidence="1">
    <location>
        <begin position="520"/>
        <end position="531"/>
    </location>
</feature>
<protein>
    <submittedName>
        <fullName evidence="3">Uncharacterized protein</fullName>
    </submittedName>
</protein>
<dbReference type="AlphaFoldDB" id="A0A5C6DMU1"/>
<comment type="caution">
    <text evidence="3">The sequence shown here is derived from an EMBL/GenBank/DDBJ whole genome shotgun (WGS) entry which is preliminary data.</text>
</comment>
<keyword evidence="2" id="KW-0732">Signal</keyword>
<keyword evidence="4" id="KW-1185">Reference proteome</keyword>
<dbReference type="EMBL" id="SJPY01000007">
    <property type="protein sequence ID" value="TWU37475.1"/>
    <property type="molecule type" value="Genomic_DNA"/>
</dbReference>
<feature type="chain" id="PRO_5023113386" evidence="2">
    <location>
        <begin position="23"/>
        <end position="540"/>
    </location>
</feature>
<sequence length="540" mass="61291" precursor="true">MIRVFALVWAVLLCLLSGLGRTADGAEPSPPVRSYFEAISGYMDAESSWQTYIDATNTMQQEVEYTKRDFYAMGIKTCDATARKADSLRRAYELYSGNLRVLKLEPKSVQQFASLAISEQNALLESSSDAAARWGEYSRNMSQMGLVFHKADAYMKLTADKRRKLHEQAVGTQQSVYQYTSGCYDGKQGWETYSSCRSEMGLGTDYSQFEFINLSIDDIDRLARSAKYERDGYSAYRKALRRLDIAVIEQKEFASLTDAAQEQLVAASLDSAAKWPDYNSNMKRMGKSSLRSKEFFQLAAVEREQLWSRSVGTTRTSWQVTRGYYASDDGWKAYQTSLNELGIALAHDEFEFINLDIESIDRLARHAVESLHLFRELNTIHELARMPIPYTKTEIYETADLGHWQKLIDARLQEWTPRIVYDQSCKNLGRTPDWALFNRSSFNAQQQMAAKSQKEISDRWWREKKQGLTDAKDNVAGFGKNTADFLDENKEAVGKLLFAAAASCVKGLVNPLPAPVEVDGYTRTDGTEVRPHTRRAPNSE</sequence>
<feature type="signal peptide" evidence="2">
    <location>
        <begin position="1"/>
        <end position="22"/>
    </location>
</feature>
<dbReference type="Proteomes" id="UP000315471">
    <property type="component" value="Unassembled WGS sequence"/>
</dbReference>
<evidence type="ECO:0000313" key="3">
    <source>
        <dbReference type="EMBL" id="TWU37475.1"/>
    </source>
</evidence>
<evidence type="ECO:0000256" key="2">
    <source>
        <dbReference type="SAM" id="SignalP"/>
    </source>
</evidence>
<evidence type="ECO:0000256" key="1">
    <source>
        <dbReference type="SAM" id="MobiDB-lite"/>
    </source>
</evidence>
<accession>A0A5C6DMU1</accession>
<dbReference type="RefSeq" id="WP_146601469.1">
    <property type="nucleotide sequence ID" value="NZ_SJPY01000007.1"/>
</dbReference>
<evidence type="ECO:0000313" key="4">
    <source>
        <dbReference type="Proteomes" id="UP000315471"/>
    </source>
</evidence>
<reference evidence="3 4" key="1">
    <citation type="submission" date="2019-02" db="EMBL/GenBank/DDBJ databases">
        <title>Deep-cultivation of Planctomycetes and their phenomic and genomic characterization uncovers novel biology.</title>
        <authorList>
            <person name="Wiegand S."/>
            <person name="Jogler M."/>
            <person name="Boedeker C."/>
            <person name="Pinto D."/>
            <person name="Vollmers J."/>
            <person name="Rivas-Marin E."/>
            <person name="Kohn T."/>
            <person name="Peeters S.H."/>
            <person name="Heuer A."/>
            <person name="Rast P."/>
            <person name="Oberbeckmann S."/>
            <person name="Bunk B."/>
            <person name="Jeske O."/>
            <person name="Meyerdierks A."/>
            <person name="Storesund J.E."/>
            <person name="Kallscheuer N."/>
            <person name="Luecker S."/>
            <person name="Lage O.M."/>
            <person name="Pohl T."/>
            <person name="Merkel B.J."/>
            <person name="Hornburger P."/>
            <person name="Mueller R.-W."/>
            <person name="Bruemmer F."/>
            <person name="Labrenz M."/>
            <person name="Spormann A.M."/>
            <person name="Op Den Camp H."/>
            <person name="Overmann J."/>
            <person name="Amann R."/>
            <person name="Jetten M.S.M."/>
            <person name="Mascher T."/>
            <person name="Medema M.H."/>
            <person name="Devos D.P."/>
            <person name="Kaster A.-K."/>
            <person name="Ovreas L."/>
            <person name="Rohde M."/>
            <person name="Galperin M.Y."/>
            <person name="Jogler C."/>
        </authorList>
    </citation>
    <scope>NUCLEOTIDE SEQUENCE [LARGE SCALE GENOMIC DNA]</scope>
    <source>
        <strain evidence="3 4">Q31b</strain>
    </source>
</reference>
<feature type="region of interest" description="Disordered" evidence="1">
    <location>
        <begin position="518"/>
        <end position="540"/>
    </location>
</feature>
<name>A0A5C6DMU1_9BACT</name>
<organism evidence="3 4">
    <name type="scientific">Novipirellula aureliae</name>
    <dbReference type="NCBI Taxonomy" id="2527966"/>
    <lineage>
        <taxon>Bacteria</taxon>
        <taxon>Pseudomonadati</taxon>
        <taxon>Planctomycetota</taxon>
        <taxon>Planctomycetia</taxon>
        <taxon>Pirellulales</taxon>
        <taxon>Pirellulaceae</taxon>
        <taxon>Novipirellula</taxon>
    </lineage>
</organism>
<gene>
    <name evidence="3" type="ORF">Q31b_42630</name>
</gene>